<dbReference type="Proteomes" id="UP000092460">
    <property type="component" value="Unassembled WGS sequence"/>
</dbReference>
<organism evidence="2 3">
    <name type="scientific">Glossina palpalis gambiensis</name>
    <dbReference type="NCBI Taxonomy" id="67801"/>
    <lineage>
        <taxon>Eukaryota</taxon>
        <taxon>Metazoa</taxon>
        <taxon>Ecdysozoa</taxon>
        <taxon>Arthropoda</taxon>
        <taxon>Hexapoda</taxon>
        <taxon>Insecta</taxon>
        <taxon>Pterygota</taxon>
        <taxon>Neoptera</taxon>
        <taxon>Endopterygota</taxon>
        <taxon>Diptera</taxon>
        <taxon>Brachycera</taxon>
        <taxon>Muscomorpha</taxon>
        <taxon>Hippoboscoidea</taxon>
        <taxon>Glossinidae</taxon>
        <taxon>Glossina</taxon>
    </lineage>
</organism>
<dbReference type="VEuPathDB" id="VectorBase:GPPI035285"/>
<accession>A0A1B0BN39</accession>
<feature type="coiled-coil region" evidence="1">
    <location>
        <begin position="228"/>
        <end position="262"/>
    </location>
</feature>
<name>A0A1B0BN39_9MUSC</name>
<keyword evidence="1" id="KW-0175">Coiled coil</keyword>
<evidence type="ECO:0008006" key="4">
    <source>
        <dbReference type="Google" id="ProtNLM"/>
    </source>
</evidence>
<dbReference type="EnsemblMetazoa" id="GPPI035285-RA">
    <property type="protein sequence ID" value="GPPI035285-PA"/>
    <property type="gene ID" value="GPPI035285"/>
</dbReference>
<protein>
    <recommendedName>
        <fullName evidence="4">Myb/SANT-like DNA-binding domain-containing protein</fullName>
    </recommendedName>
</protein>
<reference evidence="2" key="2">
    <citation type="submission" date="2020-05" db="UniProtKB">
        <authorList>
            <consortium name="EnsemblMetazoa"/>
        </authorList>
    </citation>
    <scope>IDENTIFICATION</scope>
    <source>
        <strain evidence="2">IAEA</strain>
    </source>
</reference>
<dbReference type="AlphaFoldDB" id="A0A1B0BN39"/>
<evidence type="ECO:0000313" key="2">
    <source>
        <dbReference type="EnsemblMetazoa" id="GPPI035285-PA"/>
    </source>
</evidence>
<reference evidence="3" key="1">
    <citation type="submission" date="2015-01" db="EMBL/GenBank/DDBJ databases">
        <authorList>
            <person name="Aksoy S."/>
            <person name="Warren W."/>
            <person name="Wilson R.K."/>
        </authorList>
    </citation>
    <scope>NUCLEOTIDE SEQUENCE [LARGE SCALE GENOMIC DNA]</scope>
    <source>
        <strain evidence="3">IAEA</strain>
    </source>
</reference>
<proteinExistence type="predicted"/>
<sequence length="308" mass="37208">MECRKKIFKRRQRKAPNRKWSEDEHRKILKFLKENIDKFEKPTAQIFYKRFIDETVFPTEWNLVRYKVRNLRTSYAKAKNSTANLLELDKEAVHRICPYFNELDEIFADKHDVFNKKSEYVISNEVLSDSDSFQNSTNFMKISMENKQEIYDSSINDTHIDIVELSGTNSDSTYHSNSNALKIRSDLLQLNEQQQTDNDIANSVQNIPGVGEKFERKHDEIWEREKHLREFQLREKQQQLELEKFQLEREKFQKQYELNAREQQWQAELKQRELEMKERIAMRELEIKEKIALKELEIHHKTQFSLNI</sequence>
<keyword evidence="3" id="KW-1185">Reference proteome</keyword>
<dbReference type="EMBL" id="JXJN01017181">
    <property type="status" value="NOT_ANNOTATED_CDS"/>
    <property type="molecule type" value="Genomic_DNA"/>
</dbReference>
<evidence type="ECO:0000256" key="1">
    <source>
        <dbReference type="SAM" id="Coils"/>
    </source>
</evidence>
<evidence type="ECO:0000313" key="3">
    <source>
        <dbReference type="Proteomes" id="UP000092460"/>
    </source>
</evidence>